<proteinExistence type="predicted"/>
<gene>
    <name evidence="2" type="ORF">PFISCL1PPCAC_21402</name>
</gene>
<feature type="non-terminal residue" evidence="2">
    <location>
        <position position="1"/>
    </location>
</feature>
<dbReference type="AlphaFoldDB" id="A0AAV5WHW6"/>
<comment type="caution">
    <text evidence="2">The sequence shown here is derived from an EMBL/GenBank/DDBJ whole genome shotgun (WGS) entry which is preliminary data.</text>
</comment>
<evidence type="ECO:0000313" key="2">
    <source>
        <dbReference type="EMBL" id="GMT30105.1"/>
    </source>
</evidence>
<protein>
    <submittedName>
        <fullName evidence="2">Uncharacterized protein</fullName>
    </submittedName>
</protein>
<evidence type="ECO:0000313" key="3">
    <source>
        <dbReference type="Proteomes" id="UP001432322"/>
    </source>
</evidence>
<accession>A0AAV5WHW6</accession>
<dbReference type="EMBL" id="BTSY01000005">
    <property type="protein sequence ID" value="GMT30105.1"/>
    <property type="molecule type" value="Genomic_DNA"/>
</dbReference>
<name>A0AAV5WHW6_9BILA</name>
<keyword evidence="3" id="KW-1185">Reference proteome</keyword>
<dbReference type="Proteomes" id="UP001432322">
    <property type="component" value="Unassembled WGS sequence"/>
</dbReference>
<feature type="region of interest" description="Disordered" evidence="1">
    <location>
        <begin position="1"/>
        <end position="73"/>
    </location>
</feature>
<feature type="compositionally biased region" description="Basic and acidic residues" evidence="1">
    <location>
        <begin position="138"/>
        <end position="147"/>
    </location>
</feature>
<feature type="compositionally biased region" description="Polar residues" evidence="1">
    <location>
        <begin position="38"/>
        <end position="52"/>
    </location>
</feature>
<evidence type="ECO:0000256" key="1">
    <source>
        <dbReference type="SAM" id="MobiDB-lite"/>
    </source>
</evidence>
<feature type="compositionally biased region" description="Basic and acidic residues" evidence="1">
    <location>
        <begin position="16"/>
        <end position="27"/>
    </location>
</feature>
<organism evidence="2 3">
    <name type="scientific">Pristionchus fissidentatus</name>
    <dbReference type="NCBI Taxonomy" id="1538716"/>
    <lineage>
        <taxon>Eukaryota</taxon>
        <taxon>Metazoa</taxon>
        <taxon>Ecdysozoa</taxon>
        <taxon>Nematoda</taxon>
        <taxon>Chromadorea</taxon>
        <taxon>Rhabditida</taxon>
        <taxon>Rhabditina</taxon>
        <taxon>Diplogasteromorpha</taxon>
        <taxon>Diplogasteroidea</taxon>
        <taxon>Neodiplogasteridae</taxon>
        <taxon>Pristionchus</taxon>
    </lineage>
</organism>
<feature type="region of interest" description="Disordered" evidence="1">
    <location>
        <begin position="90"/>
        <end position="223"/>
    </location>
</feature>
<sequence length="223" mass="24478">AVKVMDMDDFTAKAYEPAKKKSREQKQDSSGPLIMTVLPTNSAGTSGASSDIVSAPIEPLSKLEPPSSDEKQAEGIAAINLQTGKTRNTTWAAVDTAAPKSKSSSTTVEPIQIDMEPELQPKSPMVKIGGDESTSQDQKSKEVEGDTIRYPLKNKRRSFQDPNEYNLGGPRPVKDDPSKKVHAVPNTVSKEDEGHTKIVAIDDNDPRKTWRRYKEKKKEGEDK</sequence>
<reference evidence="2" key="1">
    <citation type="submission" date="2023-10" db="EMBL/GenBank/DDBJ databases">
        <title>Genome assembly of Pristionchus species.</title>
        <authorList>
            <person name="Yoshida K."/>
            <person name="Sommer R.J."/>
        </authorList>
    </citation>
    <scope>NUCLEOTIDE SEQUENCE</scope>
    <source>
        <strain evidence="2">RS5133</strain>
    </source>
</reference>